<organism evidence="1 2">
    <name type="scientific">Roseobacter phage RD-1410Ws-07</name>
    <dbReference type="NCBI Taxonomy" id="1815985"/>
    <lineage>
        <taxon>Viruses</taxon>
        <taxon>Duplodnaviria</taxon>
        <taxon>Heunggongvirae</taxon>
        <taxon>Uroviricota</taxon>
        <taxon>Caudoviricetes</taxon>
        <taxon>Schitoviridae</taxon>
        <taxon>Rhodovirinae</taxon>
        <taxon>Sanyabayvirus</taxon>
        <taxon>Sanyabayvirus DS1410Ws06</taxon>
    </lineage>
</organism>
<evidence type="ECO:0000313" key="2">
    <source>
        <dbReference type="Proteomes" id="UP000257988"/>
    </source>
</evidence>
<reference evidence="1 2" key="1">
    <citation type="journal article" date="2016" name="Curr. Microbiol.">
        <title>Characterization and Complete Genome Sequences of Three N4-Like Roseobacter Phages Isolated from the South China Sea.</title>
        <authorList>
            <person name="Li B."/>
            <person name="Zhang S."/>
            <person name="Long L."/>
            <person name="Huang S."/>
        </authorList>
    </citation>
    <scope>NUCLEOTIDE SEQUENCE [LARGE SCALE GENOMIC DNA]</scope>
</reference>
<evidence type="ECO:0000313" key="1">
    <source>
        <dbReference type="EMBL" id="ANJ20830.1"/>
    </source>
</evidence>
<name>A0A191VYP1_9CAUD</name>
<sequence>MAKTKTKMELVSTEETQEFKKRRMKEVRSMVSAALKHNQRIDLMDWEGTDIARVMVALQDEVMNSRSRHQKATKHIAESKQIFGVVENVVGFTLEGMGSMITALGDRNQELEKALYVERQSHMETAEVLDAAHQAGIQQEHVIEGMKATIKELS</sequence>
<protein>
    <submittedName>
        <fullName evidence="1">Uncharacterized protein</fullName>
    </submittedName>
</protein>
<gene>
    <name evidence="1" type="ORF">RDp07_gp19</name>
</gene>
<dbReference type="EMBL" id="KU885990">
    <property type="protein sequence ID" value="ANJ20830.1"/>
    <property type="molecule type" value="Genomic_DNA"/>
</dbReference>
<accession>A0A191VYP1</accession>
<dbReference type="Proteomes" id="UP000257988">
    <property type="component" value="Segment"/>
</dbReference>
<proteinExistence type="predicted"/>